<dbReference type="PANTHER" id="PTHR37937">
    <property type="entry name" value="CONJUGATIVE TRANSFER: DNA TRANSPORT"/>
    <property type="match status" value="1"/>
</dbReference>
<reference evidence="9 10" key="1">
    <citation type="submission" date="2019-10" db="EMBL/GenBank/DDBJ databases">
        <title>Draft Genome Sequence of Cytophagaceae sp. SJW1-29.</title>
        <authorList>
            <person name="Choi A."/>
        </authorList>
    </citation>
    <scope>NUCLEOTIDE SEQUENCE [LARGE SCALE GENOMIC DNA]</scope>
    <source>
        <strain evidence="9 10">SJW1-29</strain>
    </source>
</reference>
<feature type="transmembrane region" description="Helical" evidence="8">
    <location>
        <begin position="49"/>
        <end position="66"/>
    </location>
</feature>
<evidence type="ECO:0000256" key="1">
    <source>
        <dbReference type="ARBA" id="ARBA00004651"/>
    </source>
</evidence>
<feature type="region of interest" description="Disordered" evidence="7">
    <location>
        <begin position="513"/>
        <end position="532"/>
    </location>
</feature>
<accession>A0A7C9FXZ9</accession>
<evidence type="ECO:0000256" key="7">
    <source>
        <dbReference type="SAM" id="MobiDB-lite"/>
    </source>
</evidence>
<keyword evidence="4 8" id="KW-0812">Transmembrane</keyword>
<sequence length="638" mass="71538">MNQNRNAVWLLVALVAAVVGGEYFLLLYVPPRDVGWYNKLLNVYMKGGWLIRVVFALIIPVALAIPDDADLAGNQARKLRKQRRPSTMIQLVTVLGYLVGVMLLCIAHQFPFQFKYLVPTGAAISAIFGLGVGYWLLRPKPKRPLVEDRQAGVPSKGFQFGTTTGGWIKIPNPFRGIFIAGGPGSGKSASLAKPLIRQALAQDYCGILYDVKFPELTDYAYHRRQNSPEATSRFCVINFQDMDRTHRLNPIAPENIPSIAYAEEYALALLRNLQQETIEKQDFWSRSCTAVLTGLIWYLRKHHPKYCTLPHAVTLITKMPYDKLMTMIGNDSECLSYVMSVVTAIGNKSADQLSGVMGTLQVMLAKLSSPEVFWVMSATDEGFSMDLNNPEKPIWLCLGGDREVMDSMRPLLGLYSTVALKRMNRMGKHHSILLLDEAPTIYIPNFEQIPATGRSSQIATVYMCQDLSQVRKYYGEKESQMILGTLSNQFYGAVSSAETARYVSQLIGQHEVVTPEESRDNSSSFDLGSMFDGKYQPNRGRSTISYRKQQRPIVNPEELHEFDQGEFIGFTVESQQGRFWGRIALEAEDKETTGLPKFSKQHDLQTNMDSIVLDCAAMLGLGDKEIEKLLYKESNLVG</sequence>
<keyword evidence="6 8" id="KW-0472">Membrane</keyword>
<evidence type="ECO:0000256" key="3">
    <source>
        <dbReference type="ARBA" id="ARBA00022475"/>
    </source>
</evidence>
<protein>
    <submittedName>
        <fullName evidence="9">TraM recognition domain-containing protein</fullName>
    </submittedName>
</protein>
<keyword evidence="10" id="KW-1185">Reference proteome</keyword>
<comment type="caution">
    <text evidence="9">The sequence shown here is derived from an EMBL/GenBank/DDBJ whole genome shotgun (WGS) entry which is preliminary data.</text>
</comment>
<evidence type="ECO:0000313" key="10">
    <source>
        <dbReference type="Proteomes" id="UP000479293"/>
    </source>
</evidence>
<dbReference type="SUPFAM" id="SSF52540">
    <property type="entry name" value="P-loop containing nucleoside triphosphate hydrolases"/>
    <property type="match status" value="1"/>
</dbReference>
<dbReference type="InterPro" id="IPR051539">
    <property type="entry name" value="T4SS-coupling_protein"/>
</dbReference>
<dbReference type="GO" id="GO:0005886">
    <property type="term" value="C:plasma membrane"/>
    <property type="evidence" value="ECO:0007669"/>
    <property type="project" value="UniProtKB-SubCell"/>
</dbReference>
<comment type="subcellular location">
    <subcellularLocation>
        <location evidence="1">Cell membrane</location>
        <topology evidence="1">Multi-pass membrane protein</topology>
    </subcellularLocation>
</comment>
<dbReference type="CDD" id="cd01127">
    <property type="entry name" value="TrwB_TraG_TraD_VirD4"/>
    <property type="match status" value="1"/>
</dbReference>
<dbReference type="Pfam" id="PF02534">
    <property type="entry name" value="T4SS-DNA_transf"/>
    <property type="match status" value="1"/>
</dbReference>
<comment type="similarity">
    <text evidence="2">Belongs to the VirD4/TraG family.</text>
</comment>
<dbReference type="AlphaFoldDB" id="A0A7C9FXZ9"/>
<evidence type="ECO:0000256" key="5">
    <source>
        <dbReference type="ARBA" id="ARBA00022989"/>
    </source>
</evidence>
<dbReference type="PANTHER" id="PTHR37937:SF1">
    <property type="entry name" value="CONJUGATIVE TRANSFER: DNA TRANSPORT"/>
    <property type="match status" value="1"/>
</dbReference>
<evidence type="ECO:0000256" key="8">
    <source>
        <dbReference type="SAM" id="Phobius"/>
    </source>
</evidence>
<dbReference type="RefSeq" id="WP_152755840.1">
    <property type="nucleotide sequence ID" value="NZ_WHLY01000001.1"/>
</dbReference>
<evidence type="ECO:0000256" key="4">
    <source>
        <dbReference type="ARBA" id="ARBA00022692"/>
    </source>
</evidence>
<name>A0A7C9FXZ9_9BACT</name>
<dbReference type="Gene3D" id="3.40.50.300">
    <property type="entry name" value="P-loop containing nucleotide triphosphate hydrolases"/>
    <property type="match status" value="1"/>
</dbReference>
<feature type="transmembrane region" description="Helical" evidence="8">
    <location>
        <begin position="87"/>
        <end position="110"/>
    </location>
</feature>
<feature type="transmembrane region" description="Helical" evidence="8">
    <location>
        <begin position="7"/>
        <end position="29"/>
    </location>
</feature>
<dbReference type="EMBL" id="WHLY01000001">
    <property type="protein sequence ID" value="MPR31828.1"/>
    <property type="molecule type" value="Genomic_DNA"/>
</dbReference>
<evidence type="ECO:0000313" key="9">
    <source>
        <dbReference type="EMBL" id="MPR31828.1"/>
    </source>
</evidence>
<keyword evidence="5 8" id="KW-1133">Transmembrane helix</keyword>
<dbReference type="InterPro" id="IPR003688">
    <property type="entry name" value="TraG/VirD4"/>
</dbReference>
<feature type="transmembrane region" description="Helical" evidence="8">
    <location>
        <begin position="116"/>
        <end position="137"/>
    </location>
</feature>
<proteinExistence type="inferred from homology"/>
<organism evidence="9 10">
    <name type="scientific">Salmonirosea aquatica</name>
    <dbReference type="NCBI Taxonomy" id="2654236"/>
    <lineage>
        <taxon>Bacteria</taxon>
        <taxon>Pseudomonadati</taxon>
        <taxon>Bacteroidota</taxon>
        <taxon>Cytophagia</taxon>
        <taxon>Cytophagales</taxon>
        <taxon>Spirosomataceae</taxon>
        <taxon>Salmonirosea</taxon>
    </lineage>
</organism>
<gene>
    <name evidence="9" type="ORF">GBK04_00305</name>
</gene>
<evidence type="ECO:0000256" key="6">
    <source>
        <dbReference type="ARBA" id="ARBA00023136"/>
    </source>
</evidence>
<keyword evidence="3" id="KW-1003">Cell membrane</keyword>
<evidence type="ECO:0000256" key="2">
    <source>
        <dbReference type="ARBA" id="ARBA00008806"/>
    </source>
</evidence>
<dbReference type="InterPro" id="IPR027417">
    <property type="entry name" value="P-loop_NTPase"/>
</dbReference>
<dbReference type="Proteomes" id="UP000479293">
    <property type="component" value="Unassembled WGS sequence"/>
</dbReference>